<dbReference type="SUPFAM" id="SSF56672">
    <property type="entry name" value="DNA/RNA polymerases"/>
    <property type="match status" value="1"/>
</dbReference>
<dbReference type="PANTHER" id="PTHR47331">
    <property type="entry name" value="PHD-TYPE DOMAIN-CONTAINING PROTEIN"/>
    <property type="match status" value="1"/>
</dbReference>
<accession>A0A4Y2MZF3</accession>
<dbReference type="Proteomes" id="UP000499080">
    <property type="component" value="Unassembled WGS sequence"/>
</dbReference>
<proteinExistence type="predicted"/>
<keyword evidence="2" id="KW-1185">Reference proteome</keyword>
<organism evidence="1 2">
    <name type="scientific">Araneus ventricosus</name>
    <name type="common">Orbweaver spider</name>
    <name type="synonym">Epeira ventricosa</name>
    <dbReference type="NCBI Taxonomy" id="182803"/>
    <lineage>
        <taxon>Eukaryota</taxon>
        <taxon>Metazoa</taxon>
        <taxon>Ecdysozoa</taxon>
        <taxon>Arthropoda</taxon>
        <taxon>Chelicerata</taxon>
        <taxon>Arachnida</taxon>
        <taxon>Araneae</taxon>
        <taxon>Araneomorphae</taxon>
        <taxon>Entelegynae</taxon>
        <taxon>Araneoidea</taxon>
        <taxon>Araneidae</taxon>
        <taxon>Araneus</taxon>
    </lineage>
</organism>
<comment type="caution">
    <text evidence="1">The sequence shown here is derived from an EMBL/GenBank/DDBJ whole genome shotgun (WGS) entry which is preliminary data.</text>
</comment>
<dbReference type="OrthoDB" id="8052806at2759"/>
<dbReference type="InterPro" id="IPR043502">
    <property type="entry name" value="DNA/RNA_pol_sf"/>
</dbReference>
<dbReference type="AlphaFoldDB" id="A0A4Y2MZF3"/>
<evidence type="ECO:0000313" key="1">
    <source>
        <dbReference type="EMBL" id="GBN32103.1"/>
    </source>
</evidence>
<protein>
    <recommendedName>
        <fullName evidence="3">Reverse transcriptase domain-containing protein</fullName>
    </recommendedName>
</protein>
<dbReference type="GO" id="GO:0071897">
    <property type="term" value="P:DNA biosynthetic process"/>
    <property type="evidence" value="ECO:0007669"/>
    <property type="project" value="UniProtKB-ARBA"/>
</dbReference>
<evidence type="ECO:0008006" key="3">
    <source>
        <dbReference type="Google" id="ProtNLM"/>
    </source>
</evidence>
<dbReference type="EMBL" id="BGPR01008183">
    <property type="protein sequence ID" value="GBN32103.1"/>
    <property type="molecule type" value="Genomic_DNA"/>
</dbReference>
<evidence type="ECO:0000313" key="2">
    <source>
        <dbReference type="Proteomes" id="UP000499080"/>
    </source>
</evidence>
<gene>
    <name evidence="1" type="ORF">AVEN_105032_1</name>
</gene>
<sequence length="107" mass="12211">MFRMVFIDESRRDLLRIVWKESIDDSIKTYKMNRVVYGTTCAPYLAQRVLKQLAMDDGHNYPLAASAVSSDMYMDDLLTGAADIYSAKQLKEQLIALFRGGGMQLHK</sequence>
<name>A0A4Y2MZF3_ARAVE</name>
<reference evidence="1 2" key="1">
    <citation type="journal article" date="2019" name="Sci. Rep.">
        <title>Orb-weaving spider Araneus ventricosus genome elucidates the spidroin gene catalogue.</title>
        <authorList>
            <person name="Kono N."/>
            <person name="Nakamura H."/>
            <person name="Ohtoshi R."/>
            <person name="Moran D.A.P."/>
            <person name="Shinohara A."/>
            <person name="Yoshida Y."/>
            <person name="Fujiwara M."/>
            <person name="Mori M."/>
            <person name="Tomita M."/>
            <person name="Arakawa K."/>
        </authorList>
    </citation>
    <scope>NUCLEOTIDE SEQUENCE [LARGE SCALE GENOMIC DNA]</scope>
</reference>